<comment type="caution">
    <text evidence="1">The sequence shown here is derived from an EMBL/GenBank/DDBJ whole genome shotgun (WGS) entry which is preliminary data.</text>
</comment>
<gene>
    <name evidence="1" type="ORF">XBO1_1900019</name>
</gene>
<name>A0A077NTA7_XENBV</name>
<protein>
    <submittedName>
        <fullName evidence="1">Uncharacterized protein</fullName>
    </submittedName>
</protein>
<sequence>MFNYGNEYLGLAERGGYFRFNLSLWIVEGSLGESIWRRLA</sequence>
<evidence type="ECO:0000313" key="1">
    <source>
        <dbReference type="EMBL" id="CDH05402.1"/>
    </source>
</evidence>
<accession>A0A077NTA7</accession>
<dbReference type="Proteomes" id="UP000028483">
    <property type="component" value="Unassembled WGS sequence"/>
</dbReference>
<dbReference type="EMBL" id="CBSX010000102">
    <property type="protein sequence ID" value="CDH05402.1"/>
    <property type="molecule type" value="Genomic_DNA"/>
</dbReference>
<dbReference type="AlphaFoldDB" id="A0A077NTA7"/>
<organism evidence="1">
    <name type="scientific">Xenorhabdus bovienii str. oregonense</name>
    <dbReference type="NCBI Taxonomy" id="1398202"/>
    <lineage>
        <taxon>Bacteria</taxon>
        <taxon>Pseudomonadati</taxon>
        <taxon>Pseudomonadota</taxon>
        <taxon>Gammaproteobacteria</taxon>
        <taxon>Enterobacterales</taxon>
        <taxon>Morganellaceae</taxon>
        <taxon>Xenorhabdus</taxon>
    </lineage>
</organism>
<dbReference type="HOGENOM" id="CLU_3298774_0_0_6"/>
<proteinExistence type="predicted"/>
<reference evidence="1" key="1">
    <citation type="submission" date="2013-07" db="EMBL/GenBank/DDBJ databases">
        <title>Sub-species coevolution in mutualistic symbiosis.</title>
        <authorList>
            <person name="Murfin K."/>
            <person name="Klassen J."/>
            <person name="Lee M."/>
            <person name="Forst S."/>
            <person name="Stock P."/>
            <person name="Goodrich-Blair H."/>
        </authorList>
    </citation>
    <scope>NUCLEOTIDE SEQUENCE [LARGE SCALE GENOMIC DNA]</scope>
    <source>
        <strain evidence="1">Oregonense</strain>
    </source>
</reference>